<dbReference type="InterPro" id="IPR011664">
    <property type="entry name" value="Abi_system_AbiD/AbiF-like"/>
</dbReference>
<dbReference type="RefSeq" id="WP_009536148.1">
    <property type="nucleotide sequence ID" value="NZ_JH414504.1"/>
</dbReference>
<evidence type="ECO:0000313" key="1">
    <source>
        <dbReference type="EMBL" id="EHL12503.1"/>
    </source>
</evidence>
<proteinExistence type="predicted"/>
<organism evidence="1 2">
    <name type="scientific">Oribacterium asaccharolyticum ACB7</name>
    <dbReference type="NCBI Taxonomy" id="796944"/>
    <lineage>
        <taxon>Bacteria</taxon>
        <taxon>Bacillati</taxon>
        <taxon>Bacillota</taxon>
        <taxon>Clostridia</taxon>
        <taxon>Lachnospirales</taxon>
        <taxon>Lachnospiraceae</taxon>
        <taxon>Oribacterium</taxon>
    </lineage>
</organism>
<gene>
    <name evidence="1" type="ORF">HMPREF9624_00214</name>
</gene>
<dbReference type="PATRIC" id="fig|796944.3.peg.924"/>
<accession>G9WTI0</accession>
<keyword evidence="2" id="KW-1185">Reference proteome</keyword>
<dbReference type="Proteomes" id="UP000003527">
    <property type="component" value="Unassembled WGS sequence"/>
</dbReference>
<name>G9WTI0_9FIRM</name>
<dbReference type="HOGENOM" id="CLU_044962_2_0_9"/>
<dbReference type="PIRSF" id="PIRSF034934">
    <property type="entry name" value="AbiF_AbiD"/>
    <property type="match status" value="1"/>
</dbReference>
<dbReference type="Pfam" id="PF07751">
    <property type="entry name" value="Abi_2"/>
    <property type="match status" value="1"/>
</dbReference>
<dbReference type="AlphaFoldDB" id="G9WTI0"/>
<evidence type="ECO:0008006" key="3">
    <source>
        <dbReference type="Google" id="ProtNLM"/>
    </source>
</evidence>
<dbReference type="EMBL" id="AFZD01000015">
    <property type="protein sequence ID" value="EHL12503.1"/>
    <property type="molecule type" value="Genomic_DNA"/>
</dbReference>
<evidence type="ECO:0000313" key="2">
    <source>
        <dbReference type="Proteomes" id="UP000003527"/>
    </source>
</evidence>
<reference evidence="1 2" key="1">
    <citation type="submission" date="2011-08" db="EMBL/GenBank/DDBJ databases">
        <title>The Genome Sequence of Oribacterium sp. ACB7.</title>
        <authorList>
            <consortium name="The Broad Institute Genome Sequencing Platform"/>
            <person name="Earl A."/>
            <person name="Ward D."/>
            <person name="Feldgarden M."/>
            <person name="Gevers D."/>
            <person name="Sizova M."/>
            <person name="Hazen A."/>
            <person name="Epstein S."/>
            <person name="Young S.K."/>
            <person name="Zeng Q."/>
            <person name="Gargeya S."/>
            <person name="Fitzgerald M."/>
            <person name="Haas B."/>
            <person name="Abouelleil A."/>
            <person name="Alvarado L."/>
            <person name="Arachchi H.M."/>
            <person name="Berlin A."/>
            <person name="Brown A."/>
            <person name="Chapman S.B."/>
            <person name="Chen Z."/>
            <person name="Dunbar C."/>
            <person name="Freedman E."/>
            <person name="Gearin G."/>
            <person name="Gellesch M."/>
            <person name="Goldberg J."/>
            <person name="Griggs A."/>
            <person name="Gujja S."/>
            <person name="Heiman D."/>
            <person name="Howarth C."/>
            <person name="Larson L."/>
            <person name="Lui A."/>
            <person name="MacDonald P.J.P."/>
            <person name="Montmayeur A."/>
            <person name="Murphy C."/>
            <person name="Neiman D."/>
            <person name="Pearson M."/>
            <person name="Priest M."/>
            <person name="Roberts A."/>
            <person name="Saif S."/>
            <person name="Shea T."/>
            <person name="Shenoy N."/>
            <person name="Sisk P."/>
            <person name="Stolte C."/>
            <person name="Sykes S."/>
            <person name="Wortman J."/>
            <person name="Nusbaum C."/>
            <person name="Birren B."/>
        </authorList>
    </citation>
    <scope>NUCLEOTIDE SEQUENCE [LARGE SCALE GENOMIC DNA]</scope>
    <source>
        <strain evidence="1 2">ACB7</strain>
    </source>
</reference>
<sequence length="287" mass="34126">MFKSIKPAKEFQEQIDILKSRNIIPDDSTISFLTNVNYYRISGYIFPFLNTNSNLCDNELQFSTVASIYEFDSEMRSILQKTLEKIEVSMRTRIAHYFSLKYSPLGYLNNQNFSEKFDHETFLKEIEKCKQNNSRSPVVIHHFRNYGKDLPFWVIVDYFSFGTLSQFYSGMKTEDKKELNTTLIHLHYEKLSGWLRCATDLRNRCAHYSRLYNWKFSSLPSYPNGDNTANDRRLFTQIYTLKLLYPIPEEWNNSVGHHIVTLIKKYKNDIKLKHIGFPIDWEKRLLN</sequence>
<protein>
    <recommendedName>
        <fullName evidence="3">Abi-like protein</fullName>
    </recommendedName>
</protein>
<comment type="caution">
    <text evidence="1">The sequence shown here is derived from an EMBL/GenBank/DDBJ whole genome shotgun (WGS) entry which is preliminary data.</text>
</comment>
<dbReference type="InterPro" id="IPR017034">
    <property type="entry name" value="Abi_system_AbiD/AbiF"/>
</dbReference>